<dbReference type="KEGG" id="nja:NSJP_0308"/>
<gene>
    <name evidence="2" type="ORF">NSJP_0308</name>
</gene>
<evidence type="ECO:0000313" key="3">
    <source>
        <dbReference type="Proteomes" id="UP000192042"/>
    </source>
</evidence>
<dbReference type="EMBL" id="LT828648">
    <property type="protein sequence ID" value="SLM46480.1"/>
    <property type="molecule type" value="Genomic_DNA"/>
</dbReference>
<name>A0A1W1I0E6_9BACT</name>
<feature type="transmembrane region" description="Helical" evidence="1">
    <location>
        <begin position="43"/>
        <end position="68"/>
    </location>
</feature>
<reference evidence="2 3" key="1">
    <citation type="submission" date="2017-03" db="EMBL/GenBank/DDBJ databases">
        <authorList>
            <person name="Afonso C.L."/>
            <person name="Miller P.J."/>
            <person name="Scott M.A."/>
            <person name="Spackman E."/>
            <person name="Goraichik I."/>
            <person name="Dimitrov K.M."/>
            <person name="Suarez D.L."/>
            <person name="Swayne D.E."/>
        </authorList>
    </citation>
    <scope>NUCLEOTIDE SEQUENCE [LARGE SCALE GENOMIC DNA]</scope>
    <source>
        <strain evidence="2">Genome sequencing of Nitrospira japonica strain NJ11</strain>
    </source>
</reference>
<organism evidence="2 3">
    <name type="scientific">Nitrospira japonica</name>
    <dbReference type="NCBI Taxonomy" id="1325564"/>
    <lineage>
        <taxon>Bacteria</taxon>
        <taxon>Pseudomonadati</taxon>
        <taxon>Nitrospirota</taxon>
        <taxon>Nitrospiria</taxon>
        <taxon>Nitrospirales</taxon>
        <taxon>Nitrospiraceae</taxon>
        <taxon>Nitrospira</taxon>
    </lineage>
</organism>
<dbReference type="AlphaFoldDB" id="A0A1W1I0E6"/>
<evidence type="ECO:0000313" key="2">
    <source>
        <dbReference type="EMBL" id="SLM46480.1"/>
    </source>
</evidence>
<keyword evidence="1" id="KW-0812">Transmembrane</keyword>
<keyword evidence="3" id="KW-1185">Reference proteome</keyword>
<proteinExistence type="predicted"/>
<evidence type="ECO:0000256" key="1">
    <source>
        <dbReference type="SAM" id="Phobius"/>
    </source>
</evidence>
<keyword evidence="1" id="KW-1133">Transmembrane helix</keyword>
<dbReference type="Proteomes" id="UP000192042">
    <property type="component" value="Chromosome I"/>
</dbReference>
<sequence>MSDPISLSKARQSASPETWLGAETHVPNLSRELRRRERFSWQLATPVIALALLVSGALIGSAATWLIFRARRPR</sequence>
<accession>A0A1W1I0E6</accession>
<protein>
    <submittedName>
        <fullName evidence="2">Uncharacterized protein</fullName>
    </submittedName>
</protein>
<keyword evidence="1" id="KW-0472">Membrane</keyword>
<dbReference type="STRING" id="1325564.NSJP_0308"/>
<dbReference type="RefSeq" id="WP_080885158.1">
    <property type="nucleotide sequence ID" value="NZ_LT828648.1"/>
</dbReference>